<evidence type="ECO:0000313" key="1">
    <source>
        <dbReference type="EMBL" id="AGM11904.1"/>
    </source>
</evidence>
<dbReference type="KEGG" id="vg:16193477"/>
<evidence type="ECO:0000313" key="2">
    <source>
        <dbReference type="Proteomes" id="UP000202086"/>
    </source>
</evidence>
<organism evidence="1 2">
    <name type="scientific">Haloarcula californiae tailed virus 1</name>
    <dbReference type="NCBI Taxonomy" id="1273746"/>
    <lineage>
        <taxon>Viruses</taxon>
        <taxon>Duplodnaviria</taxon>
        <taxon>Heunggongvirae</taxon>
        <taxon>Uroviricota</taxon>
        <taxon>Caudoviricetes</taxon>
        <taxon>Thumleimavirales</taxon>
        <taxon>Druskaviridae</taxon>
        <taxon>Hacavirus</taxon>
        <taxon>Hacavirus italiense</taxon>
        <taxon>Hacavirus HCTV1</taxon>
    </lineage>
</organism>
<dbReference type="Proteomes" id="UP000202086">
    <property type="component" value="Segment"/>
</dbReference>
<dbReference type="EMBL" id="KC292029">
    <property type="protein sequence ID" value="AGM11904.1"/>
    <property type="molecule type" value="Genomic_DNA"/>
</dbReference>
<accession>R4T826</accession>
<dbReference type="GeneID" id="16193477"/>
<sequence length="516" mass="53261">MSKTGQSITGGSKTGTEVVARESASMTVSGSSAVYEFNPAVRAVENATLTATGSSSATERVYGPSIVSEYGSVTGQTEFSLDTSPLTLETASMTATSTFVANDEGKARELFLRAEPESEFSVNEKAILVEAGTASGSFVGEVNELGVADETPSSTNQAVFTVAGFGILADSASATASSVLDVFDESIAQEDGNISVVSEVEPSDTRSVATEKPTVTPDIEMRASASSFLGASASMNISFSPEVNDVALAFEDVEAAGSFVSATLDEGLAAEVAIQRADTVQDVGDEAAATDIAEVPIVVEVSQTDSVLVSEQISLDLDVTVFTVEQEQYILESSSLTADGSSSTTESTFVDEKPEQTIVSSFSANAEGSGQAVTSPVSVDAVGDVTDQAVASEVGSVSQSFLTSIDESAAALETPSIDTDVILSIVDSATVGETTEVVKLAVSSDLTADEIASASERGEILIDSILEFAEGRTIGERILVLTGLFADRDTFTTSFDTTVELEGDGENKTELTGVYE</sequence>
<name>R4T826_9CAUD</name>
<protein>
    <submittedName>
        <fullName evidence="1">Uncharacterized protein</fullName>
    </submittedName>
</protein>
<gene>
    <name evidence="1" type="primary">41</name>
    <name evidence="1" type="ORF">DNAM5_41</name>
</gene>
<dbReference type="RefSeq" id="YP_008059603.1">
    <property type="nucleotide sequence ID" value="NC_021330.1"/>
</dbReference>
<reference evidence="1 2" key="1">
    <citation type="submission" date="2012-12" db="EMBL/GenBank/DDBJ databases">
        <authorList>
            <person name="Sencilo A."/>
            <person name="Jacobs-Sera D."/>
            <person name="Russell D.A."/>
            <person name="Ko C."/>
            <person name="Atanasova N."/>
            <person name="Osterlund E."/>
            <person name="Oksanen H.M."/>
            <person name="Bamford D.H."/>
            <person name="Hatfull G.F."/>
            <person name="Roine E."/>
            <person name="Hendrix R.W."/>
        </authorList>
    </citation>
    <scope>NUCLEOTIDE SEQUENCE [LARGE SCALE GENOMIC DNA]</scope>
</reference>
<keyword evidence="2" id="KW-1185">Reference proteome</keyword>
<proteinExistence type="predicted"/>